<sequence>MNGRSFPERSNLAWTRTAIELALVSMLLLRWARSYGWWVFLLIGILLALCAGIALTQRTRYRETRRSVRRDDASPKTASVLTVTTTLVLLGLGGVALVLIPLPGGVEPAL</sequence>
<dbReference type="Pfam" id="PF02656">
    <property type="entry name" value="DUF202"/>
    <property type="match status" value="1"/>
</dbReference>
<evidence type="ECO:0000256" key="5">
    <source>
        <dbReference type="SAM" id="Phobius"/>
    </source>
</evidence>
<dbReference type="EMBL" id="FXAR01000001">
    <property type="protein sequence ID" value="SMG05908.1"/>
    <property type="molecule type" value="Genomic_DNA"/>
</dbReference>
<evidence type="ECO:0000256" key="4">
    <source>
        <dbReference type="ARBA" id="ARBA00023136"/>
    </source>
</evidence>
<evidence type="ECO:0000313" key="7">
    <source>
        <dbReference type="EMBL" id="NLP38611.1"/>
    </source>
</evidence>
<reference evidence="9" key="1">
    <citation type="submission" date="2017-04" db="EMBL/GenBank/DDBJ databases">
        <authorList>
            <person name="Varghese N."/>
            <person name="Submissions S."/>
        </authorList>
    </citation>
    <scope>NUCLEOTIDE SEQUENCE [LARGE SCALE GENOMIC DNA]</scope>
    <source>
        <strain evidence="9">VDS</strain>
    </source>
</reference>
<protein>
    <submittedName>
        <fullName evidence="7">DUF202 domain-containing protein</fullName>
    </submittedName>
</protein>
<evidence type="ECO:0000313" key="10">
    <source>
        <dbReference type="Proteomes" id="UP000568696"/>
    </source>
</evidence>
<evidence type="ECO:0000313" key="9">
    <source>
        <dbReference type="Proteomes" id="UP000193309"/>
    </source>
</evidence>
<dbReference type="GO" id="GO:0012505">
    <property type="term" value="C:endomembrane system"/>
    <property type="evidence" value="ECO:0007669"/>
    <property type="project" value="UniProtKB-SubCell"/>
</dbReference>
<name>A0A1X7HW33_9CORY</name>
<keyword evidence="3 5" id="KW-1133">Transmembrane helix</keyword>
<proteinExistence type="predicted"/>
<dbReference type="Proteomes" id="UP000193309">
    <property type="component" value="Unassembled WGS sequence"/>
</dbReference>
<dbReference type="InterPro" id="IPR003807">
    <property type="entry name" value="DUF202"/>
</dbReference>
<feature type="transmembrane region" description="Helical" evidence="5">
    <location>
        <begin position="12"/>
        <end position="29"/>
    </location>
</feature>
<evidence type="ECO:0000256" key="3">
    <source>
        <dbReference type="ARBA" id="ARBA00022989"/>
    </source>
</evidence>
<feature type="domain" description="DUF202" evidence="6">
    <location>
        <begin position="7"/>
        <end position="66"/>
    </location>
</feature>
<dbReference type="AlphaFoldDB" id="A0A1X7HW33"/>
<evidence type="ECO:0000313" key="8">
    <source>
        <dbReference type="EMBL" id="SMG05908.1"/>
    </source>
</evidence>
<evidence type="ECO:0000256" key="2">
    <source>
        <dbReference type="ARBA" id="ARBA00022692"/>
    </source>
</evidence>
<keyword evidence="9" id="KW-1185">Reference proteome</keyword>
<feature type="transmembrane region" description="Helical" evidence="5">
    <location>
        <begin position="35"/>
        <end position="56"/>
    </location>
</feature>
<dbReference type="Proteomes" id="UP000568696">
    <property type="component" value="Unassembled WGS sequence"/>
</dbReference>
<dbReference type="EMBL" id="JAAYSN010000063">
    <property type="protein sequence ID" value="NLP38611.1"/>
    <property type="molecule type" value="Genomic_DNA"/>
</dbReference>
<keyword evidence="4 5" id="KW-0472">Membrane</keyword>
<keyword evidence="2 5" id="KW-0812">Transmembrane</keyword>
<gene>
    <name evidence="7" type="ORF">GX356_02655</name>
    <name evidence="8" type="ORF">SAMN06295981_0084</name>
</gene>
<feature type="transmembrane region" description="Helical" evidence="5">
    <location>
        <begin position="77"/>
        <end position="100"/>
    </location>
</feature>
<reference evidence="7 10" key="3">
    <citation type="journal article" date="2020" name="Biotechnol. Biofuels">
        <title>New insights from the biogas microbiome by comprehensive genome-resolved metagenomics of nearly 1600 species originating from multiple anaerobic digesters.</title>
        <authorList>
            <person name="Campanaro S."/>
            <person name="Treu L."/>
            <person name="Rodriguez-R L.M."/>
            <person name="Kovalovszki A."/>
            <person name="Ziels R.M."/>
            <person name="Maus I."/>
            <person name="Zhu X."/>
            <person name="Kougias P.G."/>
            <person name="Basile A."/>
            <person name="Luo G."/>
            <person name="Schluter A."/>
            <person name="Konstantinidis K.T."/>
            <person name="Angelidaki I."/>
        </authorList>
    </citation>
    <scope>NUCLEOTIDE SEQUENCE [LARGE SCALE GENOMIC DNA]</scope>
    <source>
        <strain evidence="7">AS23ysBPME_344</strain>
    </source>
</reference>
<accession>A0A1X7HW33</accession>
<evidence type="ECO:0000256" key="1">
    <source>
        <dbReference type="ARBA" id="ARBA00004127"/>
    </source>
</evidence>
<comment type="subcellular location">
    <subcellularLocation>
        <location evidence="1">Endomembrane system</location>
        <topology evidence="1">Multi-pass membrane protein</topology>
    </subcellularLocation>
</comment>
<evidence type="ECO:0000259" key="6">
    <source>
        <dbReference type="Pfam" id="PF02656"/>
    </source>
</evidence>
<reference evidence="8" key="2">
    <citation type="submission" date="2017-04" db="EMBL/GenBank/DDBJ databases">
        <authorList>
            <person name="Afonso C.L."/>
            <person name="Miller P.J."/>
            <person name="Scott M.A."/>
            <person name="Spackman E."/>
            <person name="Goraichik I."/>
            <person name="Dimitrov K.M."/>
            <person name="Suarez D.L."/>
            <person name="Swayne D.E."/>
        </authorList>
    </citation>
    <scope>NUCLEOTIDE SEQUENCE [LARGE SCALE GENOMIC DNA]</scope>
    <source>
        <strain evidence="8">VDS</strain>
    </source>
</reference>
<organism evidence="8 9">
    <name type="scientific">Corynebacterium pollutisoli</name>
    <dbReference type="NCBI Taxonomy" id="1610489"/>
    <lineage>
        <taxon>Bacteria</taxon>
        <taxon>Bacillati</taxon>
        <taxon>Actinomycetota</taxon>
        <taxon>Actinomycetes</taxon>
        <taxon>Mycobacteriales</taxon>
        <taxon>Corynebacteriaceae</taxon>
        <taxon>Corynebacterium</taxon>
    </lineage>
</organism>
<dbReference type="STRING" id="1610489.SAMN06295981_0084"/>